<keyword evidence="2" id="KW-1185">Reference proteome</keyword>
<evidence type="ECO:0000313" key="2">
    <source>
        <dbReference type="Proteomes" id="UP001230504"/>
    </source>
</evidence>
<reference evidence="1" key="1">
    <citation type="submission" date="2021-06" db="EMBL/GenBank/DDBJ databases">
        <title>Comparative genomics, transcriptomics and evolutionary studies reveal genomic signatures of adaptation to plant cell wall in hemibiotrophic fungi.</title>
        <authorList>
            <consortium name="DOE Joint Genome Institute"/>
            <person name="Baroncelli R."/>
            <person name="Diaz J.F."/>
            <person name="Benocci T."/>
            <person name="Peng M."/>
            <person name="Battaglia E."/>
            <person name="Haridas S."/>
            <person name="Andreopoulos W."/>
            <person name="Labutti K."/>
            <person name="Pangilinan J."/>
            <person name="Floch G.L."/>
            <person name="Makela M.R."/>
            <person name="Henrissat B."/>
            <person name="Grigoriev I.V."/>
            <person name="Crouch J.A."/>
            <person name="De Vries R.P."/>
            <person name="Sukno S.A."/>
            <person name="Thon M.R."/>
        </authorList>
    </citation>
    <scope>NUCLEOTIDE SEQUENCE</scope>
    <source>
        <strain evidence="1">CBS 125086</strain>
    </source>
</reference>
<name>A0AAD8PS38_9PEZI</name>
<comment type="caution">
    <text evidence="1">The sequence shown here is derived from an EMBL/GenBank/DDBJ whole genome shotgun (WGS) entry which is preliminary data.</text>
</comment>
<protein>
    <submittedName>
        <fullName evidence="1">Uncharacterized protein</fullName>
    </submittedName>
</protein>
<evidence type="ECO:0000313" key="1">
    <source>
        <dbReference type="EMBL" id="KAK1579709.1"/>
    </source>
</evidence>
<gene>
    <name evidence="1" type="ORF">LY79DRAFT_613381</name>
</gene>
<dbReference type="GeneID" id="85446202"/>
<dbReference type="EMBL" id="JAHLJV010000063">
    <property type="protein sequence ID" value="KAK1579709.1"/>
    <property type="molecule type" value="Genomic_DNA"/>
</dbReference>
<proteinExistence type="predicted"/>
<organism evidence="1 2">
    <name type="scientific">Colletotrichum navitas</name>
    <dbReference type="NCBI Taxonomy" id="681940"/>
    <lineage>
        <taxon>Eukaryota</taxon>
        <taxon>Fungi</taxon>
        <taxon>Dikarya</taxon>
        <taxon>Ascomycota</taxon>
        <taxon>Pezizomycotina</taxon>
        <taxon>Sordariomycetes</taxon>
        <taxon>Hypocreomycetidae</taxon>
        <taxon>Glomerellales</taxon>
        <taxon>Glomerellaceae</taxon>
        <taxon>Colletotrichum</taxon>
        <taxon>Colletotrichum graminicola species complex</taxon>
    </lineage>
</organism>
<dbReference type="RefSeq" id="XP_060410817.1">
    <property type="nucleotide sequence ID" value="XM_060561962.1"/>
</dbReference>
<sequence length="193" mass="22181">MIYEYCDSELIPSRKWLHVRLSPPGKPREKRWWVCDICGREGKDCYCLRPVLHKIHPALLDEVHDFVLRKNAVHLEPAAWFDLAKLHDPGRRRSMRAPSGLQALWTQFMAGLRRVGVSMQWDPAYLAAVYRALSQSAPLLTELTLFIPGRQRTIADWEAYTGFLSRLSGIPERHSWSAAPLSEFVTAAARKCR</sequence>
<dbReference type="AlphaFoldDB" id="A0AAD8PS38"/>
<dbReference type="Proteomes" id="UP001230504">
    <property type="component" value="Unassembled WGS sequence"/>
</dbReference>
<accession>A0AAD8PS38</accession>